<feature type="compositionally biased region" description="Acidic residues" evidence="7">
    <location>
        <begin position="525"/>
        <end position="546"/>
    </location>
</feature>
<dbReference type="PROSITE" id="PS50026">
    <property type="entry name" value="EGF_3"/>
    <property type="match status" value="3"/>
</dbReference>
<keyword evidence="2" id="KW-0732">Signal</keyword>
<dbReference type="InterPro" id="IPR009030">
    <property type="entry name" value="Growth_fac_rcpt_cys_sf"/>
</dbReference>
<feature type="region of interest" description="Disordered" evidence="7">
    <location>
        <begin position="714"/>
        <end position="744"/>
    </location>
</feature>
<gene>
    <name evidence="10" type="ORF">Bpfe_007305</name>
</gene>
<feature type="region of interest" description="Disordered" evidence="7">
    <location>
        <begin position="372"/>
        <end position="576"/>
    </location>
</feature>
<proteinExistence type="predicted"/>
<feature type="compositionally biased region" description="Basic and acidic residues" evidence="7">
    <location>
        <begin position="670"/>
        <end position="680"/>
    </location>
</feature>
<dbReference type="SUPFAM" id="SSF57184">
    <property type="entry name" value="Growth factor receptor domain"/>
    <property type="match status" value="1"/>
</dbReference>
<dbReference type="PROSITE" id="PS00022">
    <property type="entry name" value="EGF_1"/>
    <property type="match status" value="3"/>
</dbReference>
<organism evidence="10 11">
    <name type="scientific">Biomphalaria pfeifferi</name>
    <name type="common">Bloodfluke planorb</name>
    <name type="synonym">Freshwater snail</name>
    <dbReference type="NCBI Taxonomy" id="112525"/>
    <lineage>
        <taxon>Eukaryota</taxon>
        <taxon>Metazoa</taxon>
        <taxon>Spiralia</taxon>
        <taxon>Lophotrochozoa</taxon>
        <taxon>Mollusca</taxon>
        <taxon>Gastropoda</taxon>
        <taxon>Heterobranchia</taxon>
        <taxon>Euthyneura</taxon>
        <taxon>Panpulmonata</taxon>
        <taxon>Hygrophila</taxon>
        <taxon>Lymnaeoidea</taxon>
        <taxon>Planorbidae</taxon>
        <taxon>Biomphalaria</taxon>
    </lineage>
</organism>
<feature type="domain" description="EGF-like" evidence="9">
    <location>
        <begin position="107"/>
        <end position="148"/>
    </location>
</feature>
<evidence type="ECO:0000313" key="11">
    <source>
        <dbReference type="Proteomes" id="UP001233172"/>
    </source>
</evidence>
<dbReference type="Gene3D" id="2.10.25.10">
    <property type="entry name" value="Laminin"/>
    <property type="match status" value="3"/>
</dbReference>
<keyword evidence="4 6" id="KW-1015">Disulfide bond</keyword>
<feature type="domain" description="EGF-like" evidence="9">
    <location>
        <begin position="150"/>
        <end position="186"/>
    </location>
</feature>
<feature type="domain" description="EGF-like" evidence="9">
    <location>
        <begin position="191"/>
        <end position="227"/>
    </location>
</feature>
<dbReference type="SUPFAM" id="SSF57196">
    <property type="entry name" value="EGF/Laminin"/>
    <property type="match status" value="1"/>
</dbReference>
<accession>A0AAD8FH98</accession>
<dbReference type="Pfam" id="PF00008">
    <property type="entry name" value="EGF"/>
    <property type="match status" value="2"/>
</dbReference>
<dbReference type="CDD" id="cd00054">
    <property type="entry name" value="EGF_CA"/>
    <property type="match status" value="3"/>
</dbReference>
<keyword evidence="8" id="KW-1133">Transmembrane helix</keyword>
<reference evidence="10" key="2">
    <citation type="submission" date="2023-04" db="EMBL/GenBank/DDBJ databases">
        <authorList>
            <person name="Bu L."/>
            <person name="Lu L."/>
            <person name="Laidemitt M.R."/>
            <person name="Zhang S.M."/>
            <person name="Mutuku M."/>
            <person name="Mkoji G."/>
            <person name="Steinauer M."/>
            <person name="Loker E.S."/>
        </authorList>
    </citation>
    <scope>NUCLEOTIDE SEQUENCE</scope>
    <source>
        <strain evidence="10">KasaAsao</strain>
        <tissue evidence="10">Whole Snail</tissue>
    </source>
</reference>
<dbReference type="InterPro" id="IPR001881">
    <property type="entry name" value="EGF-like_Ca-bd_dom"/>
</dbReference>
<evidence type="ECO:0000256" key="2">
    <source>
        <dbReference type="ARBA" id="ARBA00022729"/>
    </source>
</evidence>
<keyword evidence="3" id="KW-0677">Repeat</keyword>
<dbReference type="GO" id="GO:0005112">
    <property type="term" value="F:Notch binding"/>
    <property type="evidence" value="ECO:0007669"/>
    <property type="project" value="TreeGrafter"/>
</dbReference>
<dbReference type="AlphaFoldDB" id="A0AAD8FH98"/>
<feature type="compositionally biased region" description="Polar residues" evidence="7">
    <location>
        <begin position="467"/>
        <end position="476"/>
    </location>
</feature>
<protein>
    <submittedName>
        <fullName evidence="10">Fibropellin-3</fullName>
    </submittedName>
</protein>
<reference evidence="10" key="1">
    <citation type="journal article" date="2023" name="PLoS Negl. Trop. Dis.">
        <title>A genome sequence for Biomphalaria pfeifferi, the major vector snail for the human-infecting parasite Schistosoma mansoni.</title>
        <authorList>
            <person name="Bu L."/>
            <person name="Lu L."/>
            <person name="Laidemitt M.R."/>
            <person name="Zhang S.M."/>
            <person name="Mutuku M."/>
            <person name="Mkoji G."/>
            <person name="Steinauer M."/>
            <person name="Loker E.S."/>
        </authorList>
    </citation>
    <scope>NUCLEOTIDE SEQUENCE</scope>
    <source>
        <strain evidence="10">KasaAsao</strain>
    </source>
</reference>
<evidence type="ECO:0000256" key="4">
    <source>
        <dbReference type="ARBA" id="ARBA00023157"/>
    </source>
</evidence>
<dbReference type="EMBL" id="JASAOG010000022">
    <property type="protein sequence ID" value="KAK0063109.1"/>
    <property type="molecule type" value="Genomic_DNA"/>
</dbReference>
<dbReference type="InterPro" id="IPR050906">
    <property type="entry name" value="Notch_signaling"/>
</dbReference>
<feature type="disulfide bond" evidence="6">
    <location>
        <begin position="138"/>
        <end position="147"/>
    </location>
</feature>
<dbReference type="InterPro" id="IPR000742">
    <property type="entry name" value="EGF"/>
</dbReference>
<feature type="compositionally biased region" description="Acidic residues" evidence="7">
    <location>
        <begin position="638"/>
        <end position="648"/>
    </location>
</feature>
<dbReference type="Pfam" id="PF23106">
    <property type="entry name" value="EGF_Teneurin"/>
    <property type="match status" value="1"/>
</dbReference>
<dbReference type="SMART" id="SM00179">
    <property type="entry name" value="EGF_CA"/>
    <property type="match status" value="3"/>
</dbReference>
<keyword evidence="8" id="KW-0812">Transmembrane</keyword>
<name>A0AAD8FH98_BIOPF</name>
<dbReference type="GO" id="GO:0005509">
    <property type="term" value="F:calcium ion binding"/>
    <property type="evidence" value="ECO:0007669"/>
    <property type="project" value="InterPro"/>
</dbReference>
<feature type="compositionally biased region" description="Basic residues" evidence="7">
    <location>
        <begin position="508"/>
        <end position="519"/>
    </location>
</feature>
<comment type="caution">
    <text evidence="10">The sequence shown here is derived from an EMBL/GenBank/DDBJ whole genome shotgun (WGS) entry which is preliminary data.</text>
</comment>
<keyword evidence="5" id="KW-0325">Glycoprotein</keyword>
<sequence>MNFVNCHQEFSYTSLHHQEFSYTSLHHQEFSYTSLHHQEFSYTSLHHQEFSYTSLHHQEFSYTSYTTESSLTPPNGFLHHRQMDITGAILCLVVVMIVSDHVTVRGEEGVCDDTPCLNGGQCIDLSYPGGPQEFKCSCREGFRGLTCQKRIEPCAEEPCFNGGSCVPNGEHYHCVCKENFEGKNCDTSKFVKETCSDKPCGAHGVCEMVNDDFICECFPGYQGPRCEKADPEVEAQAEAKEAEDGDKPSAAAAVNEKTTWDIRNMLISLFVLFLLFVVVLLLLCIHCSRVYKRRTKIVNVRKARRAAGLPQPPLPGWLETSNKLCNECMCYLCLTPERDTAIRERNLVDSQTFTSQDRELVSYASRDREYNLPYTSSDRDHKTHFTSRDREYDLPYTSSDRAHSTHFTSHDRERDSPLTPHERERHSPYSHRTRFTDSPEPTALYTPSPVHGKEFYAFEDPNDPRLSPNTTPNVNENKMYKNYNRNYKYKVGREPRPFPRQQQTSRKSSGRRYIYKKKQLIPINYDDDSNDDDSDEDNDEDTDDEYTAFNKAPRGLLPGFQRVTPDKKPRKPPTHYISKSVPAIRENRRVIKTKHSRALSPQFPFRPRQSTWWENTNRQPCIDNLDMDQSEYSAACGDTDENMGESSEDENHATNMQFDDDGYISTSRLSESDAGGRCRDPQSMHLCTEIAGQNYRARQQKRQHMSCQRPMMEWTDEGGGQSFERLNDEPEDDGSSRRFIGTYTDKSKNMDSNCGEYKQIKSILKKTKATPKPKETVIHVRPGMVDGQCKPQIYREVCRDHETRSPRNLVEYKHNVNRNPHRNDFDRWRSHKRLAYPPTYPPPTYEDVAYS</sequence>
<keyword evidence="11" id="KW-1185">Reference proteome</keyword>
<comment type="caution">
    <text evidence="6">Lacks conserved residue(s) required for the propagation of feature annotation.</text>
</comment>
<feature type="disulfide bond" evidence="6">
    <location>
        <begin position="176"/>
        <end position="185"/>
    </location>
</feature>
<feature type="compositionally biased region" description="Basic and acidic residues" evidence="7">
    <location>
        <begin position="377"/>
        <end position="393"/>
    </location>
</feature>
<keyword evidence="1 6" id="KW-0245">EGF-like domain</keyword>
<evidence type="ECO:0000256" key="3">
    <source>
        <dbReference type="ARBA" id="ARBA00022737"/>
    </source>
</evidence>
<keyword evidence="8" id="KW-0472">Membrane</keyword>
<evidence type="ECO:0000256" key="8">
    <source>
        <dbReference type="SAM" id="Phobius"/>
    </source>
</evidence>
<evidence type="ECO:0000256" key="7">
    <source>
        <dbReference type="SAM" id="MobiDB-lite"/>
    </source>
</evidence>
<feature type="transmembrane region" description="Helical" evidence="8">
    <location>
        <begin position="265"/>
        <end position="285"/>
    </location>
</feature>
<dbReference type="PANTHER" id="PTHR24044">
    <property type="entry name" value="NOTCH LIGAND FAMILY MEMBER"/>
    <property type="match status" value="1"/>
</dbReference>
<feature type="disulfide bond" evidence="6">
    <location>
        <begin position="217"/>
        <end position="226"/>
    </location>
</feature>
<dbReference type="PANTHER" id="PTHR24044:SF417">
    <property type="entry name" value="WEARY, ISOFORM B"/>
    <property type="match status" value="1"/>
</dbReference>
<dbReference type="SMART" id="SM00181">
    <property type="entry name" value="EGF"/>
    <property type="match status" value="3"/>
</dbReference>
<dbReference type="FunFam" id="2.10.25.10:FF:000012">
    <property type="entry name" value="Delta-like protein"/>
    <property type="match status" value="1"/>
</dbReference>
<feature type="compositionally biased region" description="Basic and acidic residues" evidence="7">
    <location>
        <begin position="400"/>
        <end position="427"/>
    </location>
</feature>
<evidence type="ECO:0000256" key="5">
    <source>
        <dbReference type="ARBA" id="ARBA00023180"/>
    </source>
</evidence>
<evidence type="ECO:0000313" key="10">
    <source>
        <dbReference type="EMBL" id="KAK0063109.1"/>
    </source>
</evidence>
<dbReference type="Proteomes" id="UP001233172">
    <property type="component" value="Unassembled WGS sequence"/>
</dbReference>
<dbReference type="PROSITE" id="PS01186">
    <property type="entry name" value="EGF_2"/>
    <property type="match status" value="2"/>
</dbReference>
<feature type="region of interest" description="Disordered" evidence="7">
    <location>
        <begin position="637"/>
        <end position="680"/>
    </location>
</feature>
<evidence type="ECO:0000256" key="6">
    <source>
        <dbReference type="PROSITE-ProRule" id="PRU00076"/>
    </source>
</evidence>
<evidence type="ECO:0000256" key="1">
    <source>
        <dbReference type="ARBA" id="ARBA00022536"/>
    </source>
</evidence>
<evidence type="ECO:0000259" key="9">
    <source>
        <dbReference type="PROSITE" id="PS50026"/>
    </source>
</evidence>